<name>A0A9D4KRM1_DREPO</name>
<dbReference type="EMBL" id="JAIWYP010000003">
    <property type="protein sequence ID" value="KAH3844419.1"/>
    <property type="molecule type" value="Genomic_DNA"/>
</dbReference>
<gene>
    <name evidence="1" type="ORF">DPMN_086677</name>
</gene>
<evidence type="ECO:0000313" key="1">
    <source>
        <dbReference type="EMBL" id="KAH3844419.1"/>
    </source>
</evidence>
<comment type="caution">
    <text evidence="1">The sequence shown here is derived from an EMBL/GenBank/DDBJ whole genome shotgun (WGS) entry which is preliminary data.</text>
</comment>
<dbReference type="Proteomes" id="UP000828390">
    <property type="component" value="Unassembled WGS sequence"/>
</dbReference>
<sequence length="78" mass="8852">MFNLVLNQNHDNQVDILLSFFIYDMRHGKMVVMSYRASVASDQHGHLHSLVRSYHVGYKVTRGFGFSSADRVAPGHTS</sequence>
<protein>
    <submittedName>
        <fullName evidence="1">Uncharacterized protein</fullName>
    </submittedName>
</protein>
<accession>A0A9D4KRM1</accession>
<evidence type="ECO:0000313" key="2">
    <source>
        <dbReference type="Proteomes" id="UP000828390"/>
    </source>
</evidence>
<reference evidence="1" key="1">
    <citation type="journal article" date="2019" name="bioRxiv">
        <title>The Genome of the Zebra Mussel, Dreissena polymorpha: A Resource for Invasive Species Research.</title>
        <authorList>
            <person name="McCartney M.A."/>
            <person name="Auch B."/>
            <person name="Kono T."/>
            <person name="Mallez S."/>
            <person name="Zhang Y."/>
            <person name="Obille A."/>
            <person name="Becker A."/>
            <person name="Abrahante J.E."/>
            <person name="Garbe J."/>
            <person name="Badalamenti J.P."/>
            <person name="Herman A."/>
            <person name="Mangelson H."/>
            <person name="Liachko I."/>
            <person name="Sullivan S."/>
            <person name="Sone E.D."/>
            <person name="Koren S."/>
            <person name="Silverstein K.A.T."/>
            <person name="Beckman K.B."/>
            <person name="Gohl D.M."/>
        </authorList>
    </citation>
    <scope>NUCLEOTIDE SEQUENCE</scope>
    <source>
        <strain evidence="1">Duluth1</strain>
        <tissue evidence="1">Whole animal</tissue>
    </source>
</reference>
<dbReference type="AlphaFoldDB" id="A0A9D4KRM1"/>
<proteinExistence type="predicted"/>
<keyword evidence="2" id="KW-1185">Reference proteome</keyword>
<organism evidence="1 2">
    <name type="scientific">Dreissena polymorpha</name>
    <name type="common">Zebra mussel</name>
    <name type="synonym">Mytilus polymorpha</name>
    <dbReference type="NCBI Taxonomy" id="45954"/>
    <lineage>
        <taxon>Eukaryota</taxon>
        <taxon>Metazoa</taxon>
        <taxon>Spiralia</taxon>
        <taxon>Lophotrochozoa</taxon>
        <taxon>Mollusca</taxon>
        <taxon>Bivalvia</taxon>
        <taxon>Autobranchia</taxon>
        <taxon>Heteroconchia</taxon>
        <taxon>Euheterodonta</taxon>
        <taxon>Imparidentia</taxon>
        <taxon>Neoheterodontei</taxon>
        <taxon>Myida</taxon>
        <taxon>Dreissenoidea</taxon>
        <taxon>Dreissenidae</taxon>
        <taxon>Dreissena</taxon>
    </lineage>
</organism>
<reference evidence="1" key="2">
    <citation type="submission" date="2020-11" db="EMBL/GenBank/DDBJ databases">
        <authorList>
            <person name="McCartney M.A."/>
            <person name="Auch B."/>
            <person name="Kono T."/>
            <person name="Mallez S."/>
            <person name="Becker A."/>
            <person name="Gohl D.M."/>
            <person name="Silverstein K.A.T."/>
            <person name="Koren S."/>
            <person name="Bechman K.B."/>
            <person name="Herman A."/>
            <person name="Abrahante J.E."/>
            <person name="Garbe J."/>
        </authorList>
    </citation>
    <scope>NUCLEOTIDE SEQUENCE</scope>
    <source>
        <strain evidence="1">Duluth1</strain>
        <tissue evidence="1">Whole animal</tissue>
    </source>
</reference>